<dbReference type="GO" id="GO:0016787">
    <property type="term" value="F:hydrolase activity"/>
    <property type="evidence" value="ECO:0007669"/>
    <property type="project" value="UniProtKB-KW"/>
</dbReference>
<dbReference type="RefSeq" id="WP_197661800.1">
    <property type="nucleotide sequence ID" value="NZ_JAEAGR010000012.1"/>
</dbReference>
<proteinExistence type="predicted"/>
<evidence type="ECO:0000313" key="3">
    <source>
        <dbReference type="EMBL" id="MBH1941553.1"/>
    </source>
</evidence>
<accession>A0A8J7L038</accession>
<feature type="domain" description="Serine aminopeptidase S33" evidence="2">
    <location>
        <begin position="91"/>
        <end position="198"/>
    </location>
</feature>
<keyword evidence="3" id="KW-0378">Hydrolase</keyword>
<evidence type="ECO:0000256" key="1">
    <source>
        <dbReference type="SAM" id="Phobius"/>
    </source>
</evidence>
<dbReference type="Proteomes" id="UP000623269">
    <property type="component" value="Unassembled WGS sequence"/>
</dbReference>
<keyword evidence="4" id="KW-1185">Reference proteome</keyword>
<evidence type="ECO:0000259" key="2">
    <source>
        <dbReference type="Pfam" id="PF12146"/>
    </source>
</evidence>
<dbReference type="PANTHER" id="PTHR43358:SF4">
    <property type="entry name" value="ALPHA_BETA HYDROLASE FOLD-1 DOMAIN-CONTAINING PROTEIN"/>
    <property type="match status" value="1"/>
</dbReference>
<dbReference type="SUPFAM" id="SSF53474">
    <property type="entry name" value="alpha/beta-Hydrolases"/>
    <property type="match status" value="1"/>
</dbReference>
<evidence type="ECO:0000313" key="4">
    <source>
        <dbReference type="Proteomes" id="UP000623269"/>
    </source>
</evidence>
<dbReference type="Pfam" id="PF12146">
    <property type="entry name" value="Hydrolase_4"/>
    <property type="match status" value="1"/>
</dbReference>
<keyword evidence="1" id="KW-0472">Membrane</keyword>
<dbReference type="InterPro" id="IPR022742">
    <property type="entry name" value="Hydrolase_4"/>
</dbReference>
<keyword evidence="1" id="KW-0812">Transmembrane</keyword>
<dbReference type="EMBL" id="JAEAGR010000012">
    <property type="protein sequence ID" value="MBH1941553.1"/>
    <property type="molecule type" value="Genomic_DNA"/>
</dbReference>
<dbReference type="PANTHER" id="PTHR43358">
    <property type="entry name" value="ALPHA/BETA-HYDROLASE"/>
    <property type="match status" value="1"/>
</dbReference>
<dbReference type="InterPro" id="IPR052920">
    <property type="entry name" value="DNA-binding_regulatory"/>
</dbReference>
<feature type="transmembrane region" description="Helical" evidence="1">
    <location>
        <begin position="12"/>
        <end position="40"/>
    </location>
</feature>
<keyword evidence="1" id="KW-1133">Transmembrane helix</keyword>
<sequence length="324" mass="36951">MRQKIGRSRKAVVVKITVIILLASMVLLMITPFIVIPIFVNRHVNYLGYELESRPLQDIYEASDFGIEETRRYLITEDGYRLWTSEIYREQPKAIIIYISGMTQPSVTYFYGHAAFMKEKGYASLLLEVRGHGNSEGDRICLGYEEVKDVRAAVRFIRNDPRYQDVPIVLLGVSMGGAITINSLGQIEEIDAAIALSAYSSFEEVVLDHMESYGFPGFIRVLVKPSIQAALKLEFGNEAVKHMKPAKQIKNAKERPVLLIACDGDSLVPVKNLKRLEKMNPQVETWLRYSKEHMVLKDGDYKKMAEDTEYCEKILSFLENKVIQ</sequence>
<reference evidence="3" key="1">
    <citation type="submission" date="2020-12" db="EMBL/GenBank/DDBJ databases">
        <title>M. sibirica DSM 26468T genome.</title>
        <authorList>
            <person name="Thieme N."/>
            <person name="Rettenmaier R."/>
            <person name="Zverlov V."/>
            <person name="Liebl W."/>
        </authorList>
    </citation>
    <scope>NUCLEOTIDE SEQUENCE</scope>
    <source>
        <strain evidence="3">DSM 26468</strain>
    </source>
</reference>
<gene>
    <name evidence="3" type="ORF">I5677_11670</name>
</gene>
<dbReference type="AlphaFoldDB" id="A0A8J7L038"/>
<dbReference type="InterPro" id="IPR029058">
    <property type="entry name" value="AB_hydrolase_fold"/>
</dbReference>
<dbReference type="Gene3D" id="3.40.50.1820">
    <property type="entry name" value="alpha/beta hydrolase"/>
    <property type="match status" value="1"/>
</dbReference>
<protein>
    <submittedName>
        <fullName evidence="3">Alpha/beta fold hydrolase</fullName>
    </submittedName>
</protein>
<organism evidence="3 4">
    <name type="scientific">Mobilitalea sibirica</name>
    <dbReference type="NCBI Taxonomy" id="1462919"/>
    <lineage>
        <taxon>Bacteria</taxon>
        <taxon>Bacillati</taxon>
        <taxon>Bacillota</taxon>
        <taxon>Clostridia</taxon>
        <taxon>Lachnospirales</taxon>
        <taxon>Lachnospiraceae</taxon>
        <taxon>Mobilitalea</taxon>
    </lineage>
</organism>
<comment type="caution">
    <text evidence="3">The sequence shown here is derived from an EMBL/GenBank/DDBJ whole genome shotgun (WGS) entry which is preliminary data.</text>
</comment>
<name>A0A8J7L038_9FIRM</name>